<evidence type="ECO:0000256" key="1">
    <source>
        <dbReference type="SAM" id="Phobius"/>
    </source>
</evidence>
<keyword evidence="1" id="KW-0812">Transmembrane</keyword>
<dbReference type="AlphaFoldDB" id="A0A6I6MQ49"/>
<reference evidence="3" key="1">
    <citation type="submission" date="2019-12" db="EMBL/GenBank/DDBJ databases">
        <title>Complete genome of Terracaulis silvestris 0127_4.</title>
        <authorList>
            <person name="Vieira S."/>
            <person name="Riedel T."/>
            <person name="Sproer C."/>
            <person name="Pascual J."/>
            <person name="Boedeker C."/>
            <person name="Overmann J."/>
        </authorList>
    </citation>
    <scope>NUCLEOTIDE SEQUENCE [LARGE SCALE GENOMIC DNA]</scope>
    <source>
        <strain evidence="3">0127_4</strain>
    </source>
</reference>
<accession>A0A6I6MQ49</accession>
<keyword evidence="3" id="KW-1185">Reference proteome</keyword>
<dbReference type="KEGG" id="tsv:DSM104635_00082"/>
<keyword evidence="1" id="KW-1133">Transmembrane helix</keyword>
<feature type="transmembrane region" description="Helical" evidence="1">
    <location>
        <begin position="31"/>
        <end position="51"/>
    </location>
</feature>
<gene>
    <name evidence="2" type="ORF">DSM104635_00082</name>
</gene>
<sequence>MTAFVIVIGWNVVSSAIPESFPVALDPWLALPAGALLFSLVLSFFFLRAAWEHTSALLDSWSTHYALTDRRFIIVSRRGLIDYDASYFHVMDARGGGSDAHVLLFDYGPSGKHKRDNFRGRIAGLPDAQKLKQLIQDTLRP</sequence>
<keyword evidence="1" id="KW-0472">Membrane</keyword>
<proteinExistence type="predicted"/>
<name>A0A6I6MQ49_9CAUL</name>
<dbReference type="EMBL" id="CP047045">
    <property type="protein sequence ID" value="QGZ93273.1"/>
    <property type="molecule type" value="Genomic_DNA"/>
</dbReference>
<protein>
    <submittedName>
        <fullName evidence="2">Uncharacterized protein</fullName>
    </submittedName>
</protein>
<dbReference type="Proteomes" id="UP000431269">
    <property type="component" value="Chromosome"/>
</dbReference>
<evidence type="ECO:0000313" key="2">
    <source>
        <dbReference type="EMBL" id="QGZ93273.1"/>
    </source>
</evidence>
<evidence type="ECO:0000313" key="3">
    <source>
        <dbReference type="Proteomes" id="UP000431269"/>
    </source>
</evidence>
<organism evidence="2 3">
    <name type="scientific">Terricaulis silvestris</name>
    <dbReference type="NCBI Taxonomy" id="2686094"/>
    <lineage>
        <taxon>Bacteria</taxon>
        <taxon>Pseudomonadati</taxon>
        <taxon>Pseudomonadota</taxon>
        <taxon>Alphaproteobacteria</taxon>
        <taxon>Caulobacterales</taxon>
        <taxon>Caulobacteraceae</taxon>
        <taxon>Terricaulis</taxon>
    </lineage>
</organism>